<dbReference type="Proteomes" id="UP000269221">
    <property type="component" value="Unassembled WGS sequence"/>
</dbReference>
<dbReference type="AlphaFoldDB" id="A0A3M0JEU9"/>
<organism evidence="1 2">
    <name type="scientific">Hirundo rustica rustica</name>
    <dbReference type="NCBI Taxonomy" id="333673"/>
    <lineage>
        <taxon>Eukaryota</taxon>
        <taxon>Metazoa</taxon>
        <taxon>Chordata</taxon>
        <taxon>Craniata</taxon>
        <taxon>Vertebrata</taxon>
        <taxon>Euteleostomi</taxon>
        <taxon>Archelosauria</taxon>
        <taxon>Archosauria</taxon>
        <taxon>Dinosauria</taxon>
        <taxon>Saurischia</taxon>
        <taxon>Theropoda</taxon>
        <taxon>Coelurosauria</taxon>
        <taxon>Aves</taxon>
        <taxon>Neognathae</taxon>
        <taxon>Neoaves</taxon>
        <taxon>Telluraves</taxon>
        <taxon>Australaves</taxon>
        <taxon>Passeriformes</taxon>
        <taxon>Sylvioidea</taxon>
        <taxon>Hirundinidae</taxon>
        <taxon>Hirundo</taxon>
    </lineage>
</organism>
<proteinExistence type="predicted"/>
<protein>
    <submittedName>
        <fullName evidence="1">Uncharacterized protein</fullName>
    </submittedName>
</protein>
<evidence type="ECO:0000313" key="1">
    <source>
        <dbReference type="EMBL" id="RMB98850.1"/>
    </source>
</evidence>
<dbReference type="EMBL" id="QRBI01000152">
    <property type="protein sequence ID" value="RMB98850.1"/>
    <property type="molecule type" value="Genomic_DNA"/>
</dbReference>
<keyword evidence="2" id="KW-1185">Reference proteome</keyword>
<gene>
    <name evidence="1" type="ORF">DUI87_25069</name>
</gene>
<sequence length="66" mass="7869">MDLRTGKLEKRLRELDLLSLEKRRLRSDIITMLPYLKGDYKEDGDSLFTRSHMEKVITCGCLKEYF</sequence>
<reference evidence="1 2" key="1">
    <citation type="submission" date="2018-07" db="EMBL/GenBank/DDBJ databases">
        <title>A high quality draft genome assembly of the barn swallow (H. rustica rustica).</title>
        <authorList>
            <person name="Formenti G."/>
            <person name="Chiara M."/>
            <person name="Poveda L."/>
            <person name="Francoijs K.-J."/>
            <person name="Bonisoli-Alquati A."/>
            <person name="Canova L."/>
            <person name="Gianfranceschi L."/>
            <person name="Horner D.S."/>
            <person name="Saino N."/>
        </authorList>
    </citation>
    <scope>NUCLEOTIDE SEQUENCE [LARGE SCALE GENOMIC DNA]</scope>
    <source>
        <strain evidence="1">Chelidonia</strain>
        <tissue evidence="1">Blood</tissue>
    </source>
</reference>
<evidence type="ECO:0000313" key="2">
    <source>
        <dbReference type="Proteomes" id="UP000269221"/>
    </source>
</evidence>
<name>A0A3M0JEU9_HIRRU</name>
<accession>A0A3M0JEU9</accession>
<comment type="caution">
    <text evidence="1">The sequence shown here is derived from an EMBL/GenBank/DDBJ whole genome shotgun (WGS) entry which is preliminary data.</text>
</comment>